<organism evidence="2 3">
    <name type="scientific">Cladophialophora bantiana (strain ATCC 10958 / CBS 173.52 / CDC B-1940 / NIH 8579)</name>
    <name type="common">Xylohypha bantiana</name>
    <dbReference type="NCBI Taxonomy" id="1442370"/>
    <lineage>
        <taxon>Eukaryota</taxon>
        <taxon>Fungi</taxon>
        <taxon>Dikarya</taxon>
        <taxon>Ascomycota</taxon>
        <taxon>Pezizomycotina</taxon>
        <taxon>Eurotiomycetes</taxon>
        <taxon>Chaetothyriomycetidae</taxon>
        <taxon>Chaetothyriales</taxon>
        <taxon>Herpotrichiellaceae</taxon>
        <taxon>Cladophialophora</taxon>
    </lineage>
</organism>
<dbReference type="HOGENOM" id="CLU_1085876_0_0_1"/>
<proteinExistence type="predicted"/>
<keyword evidence="3" id="KW-1185">Reference proteome</keyword>
<evidence type="ECO:0000313" key="2">
    <source>
        <dbReference type="EMBL" id="KIW92869.1"/>
    </source>
</evidence>
<gene>
    <name evidence="2" type="ORF">Z519_06718</name>
</gene>
<dbReference type="OrthoDB" id="4161813at2759"/>
<dbReference type="GeneID" id="27699646"/>
<dbReference type="EMBL" id="KN846988">
    <property type="protein sequence ID" value="KIW92869.1"/>
    <property type="molecule type" value="Genomic_DNA"/>
</dbReference>
<accession>A0A0D2I7S4</accession>
<protein>
    <submittedName>
        <fullName evidence="2">Uncharacterized protein</fullName>
    </submittedName>
</protein>
<evidence type="ECO:0000256" key="1">
    <source>
        <dbReference type="SAM" id="MobiDB-lite"/>
    </source>
</evidence>
<feature type="region of interest" description="Disordered" evidence="1">
    <location>
        <begin position="22"/>
        <end position="44"/>
    </location>
</feature>
<name>A0A0D2I7S4_CLAB1</name>
<dbReference type="RefSeq" id="XP_016619538.1">
    <property type="nucleotide sequence ID" value="XM_016764456.1"/>
</dbReference>
<evidence type="ECO:0000313" key="3">
    <source>
        <dbReference type="Proteomes" id="UP000053789"/>
    </source>
</evidence>
<dbReference type="AlphaFoldDB" id="A0A0D2I7S4"/>
<reference evidence="2" key="1">
    <citation type="submission" date="2015-01" db="EMBL/GenBank/DDBJ databases">
        <title>The Genome Sequence of Cladophialophora bantiana CBS 173.52.</title>
        <authorList>
            <consortium name="The Broad Institute Genomics Platform"/>
            <person name="Cuomo C."/>
            <person name="de Hoog S."/>
            <person name="Gorbushina A."/>
            <person name="Stielow B."/>
            <person name="Teixiera M."/>
            <person name="Abouelleil A."/>
            <person name="Chapman S.B."/>
            <person name="Priest M."/>
            <person name="Young S.K."/>
            <person name="Wortman J."/>
            <person name="Nusbaum C."/>
            <person name="Birren B."/>
        </authorList>
    </citation>
    <scope>NUCLEOTIDE SEQUENCE [LARGE SCALE GENOMIC DNA]</scope>
    <source>
        <strain evidence="2">CBS 173.52</strain>
    </source>
</reference>
<dbReference type="Proteomes" id="UP000053789">
    <property type="component" value="Unassembled WGS sequence"/>
</dbReference>
<sequence length="249" mass="27764">MAAFQPSNNTATTSFVAVSFDETHAMETSERPISPPVPTTEGRNQRRRIPVFEIDENGIEDILVPVVLAIGRIEDLIQYPTQPSSSPSPPTPIIRPVADHSATTIPNFDLDRAFPPAPVNELNIHTEGDVLWRTFASATSSGGAPLERSRLVIPVVADEEYIPRAWPQPRRHAGRQPRSELARHLESFPASDIQISVMTVENAMETEPKRQGTVTSIPSRREEEIEDWADSLTEHVARVRFWANRNGLH</sequence>